<dbReference type="Proteomes" id="UP000002522">
    <property type="component" value="Chromosome"/>
</dbReference>
<keyword evidence="1" id="KW-1133">Transmembrane helix</keyword>
<protein>
    <submittedName>
        <fullName evidence="2">Uncharacterized protein</fullName>
    </submittedName>
</protein>
<name>Q8EUT8_MALP2</name>
<gene>
    <name evidence="2" type="ordered locus">MYPE8320</name>
</gene>
<feature type="transmembrane region" description="Helical" evidence="1">
    <location>
        <begin position="21"/>
        <end position="41"/>
    </location>
</feature>
<keyword evidence="3" id="KW-1185">Reference proteome</keyword>
<accession>Q8EUT8</accession>
<keyword evidence="1" id="KW-0472">Membrane</keyword>
<feature type="transmembrane region" description="Helical" evidence="1">
    <location>
        <begin position="94"/>
        <end position="113"/>
    </location>
</feature>
<evidence type="ECO:0000256" key="1">
    <source>
        <dbReference type="SAM" id="Phobius"/>
    </source>
</evidence>
<dbReference type="InterPro" id="IPR011655">
    <property type="entry name" value="MpPF26"/>
</dbReference>
<reference evidence="2 3" key="1">
    <citation type="journal article" date="2002" name="Nucleic Acids Res.">
        <title>The complete genomic sequence of Mycoplasma penetrans, an intracellular bacterial pathogen in humans.</title>
        <authorList>
            <person name="Sasaki Y."/>
            <person name="Ishikawa J."/>
            <person name="Yamashita A."/>
            <person name="Oshima K."/>
            <person name="Kenri T."/>
            <person name="Furuya K."/>
            <person name="Yoshino C."/>
            <person name="Horino A."/>
            <person name="Shiba T."/>
            <person name="Sasaki T."/>
            <person name="Hattori M."/>
        </authorList>
    </citation>
    <scope>NUCLEOTIDE SEQUENCE [LARGE SCALE GENOMIC DNA]</scope>
    <source>
        <strain evidence="2 3">HF-2</strain>
    </source>
</reference>
<dbReference type="KEGG" id="mpe:MYPE8320"/>
<organism evidence="2 3">
    <name type="scientific">Malacoplasma penetrans (strain HF-2)</name>
    <name type="common">Mycoplasma penetrans</name>
    <dbReference type="NCBI Taxonomy" id="272633"/>
    <lineage>
        <taxon>Bacteria</taxon>
        <taxon>Bacillati</taxon>
        <taxon>Mycoplasmatota</taxon>
        <taxon>Mycoplasmoidales</taxon>
        <taxon>Mycoplasmoidaceae</taxon>
        <taxon>Malacoplasma</taxon>
    </lineage>
</organism>
<sequence>MNEEKIKIKADTYKSIFKLSVICLLLIIFIIPFAVFSILTFLDYLNIGSKENLTSFVLLITVLSFLTLFYVLYEIILFKKIYKNKEIVDKKYSLLSYLNFIFTFITILIPLIYSIKSILQISKPQVNFFKKKSN</sequence>
<dbReference type="Pfam" id="PF07666">
    <property type="entry name" value="MpPF26"/>
    <property type="match status" value="1"/>
</dbReference>
<proteinExistence type="predicted"/>
<feature type="transmembrane region" description="Helical" evidence="1">
    <location>
        <begin position="53"/>
        <end position="73"/>
    </location>
</feature>
<evidence type="ECO:0000313" key="3">
    <source>
        <dbReference type="Proteomes" id="UP000002522"/>
    </source>
</evidence>
<dbReference type="EMBL" id="BA000026">
    <property type="protein sequence ID" value="BAC44624.1"/>
    <property type="molecule type" value="Genomic_DNA"/>
</dbReference>
<dbReference type="AlphaFoldDB" id="Q8EUT8"/>
<dbReference type="InParanoid" id="Q8EUT8"/>
<dbReference type="STRING" id="272633.gene:10731954"/>
<keyword evidence="1" id="KW-0812">Transmembrane</keyword>
<evidence type="ECO:0000313" key="2">
    <source>
        <dbReference type="EMBL" id="BAC44624.1"/>
    </source>
</evidence>
<dbReference type="HOGENOM" id="CLU_1893918_0_0_14"/>
<dbReference type="RefSeq" id="WP_011077653.1">
    <property type="nucleotide sequence ID" value="NC_004432.1"/>
</dbReference>